<dbReference type="PANTHER" id="PTHR18964:SF149">
    <property type="entry name" value="BIFUNCTIONAL UDP-N-ACETYLGLUCOSAMINE 2-EPIMERASE_N-ACETYLMANNOSAMINE KINASE"/>
    <property type="match status" value="1"/>
</dbReference>
<accession>A0A8J2ZUQ1</accession>
<gene>
    <name evidence="2" type="ORF">GCM10007096_15280</name>
</gene>
<dbReference type="EMBL" id="BMFV01000009">
    <property type="protein sequence ID" value="GGH79809.1"/>
    <property type="molecule type" value="Genomic_DNA"/>
</dbReference>
<dbReference type="InterPro" id="IPR043129">
    <property type="entry name" value="ATPase_NBD"/>
</dbReference>
<dbReference type="AlphaFoldDB" id="A0A8J2ZUQ1"/>
<evidence type="ECO:0008006" key="4">
    <source>
        <dbReference type="Google" id="ProtNLM"/>
    </source>
</evidence>
<evidence type="ECO:0000256" key="1">
    <source>
        <dbReference type="ARBA" id="ARBA00006479"/>
    </source>
</evidence>
<organism evidence="2 3">
    <name type="scientific">Pullulanibacillus pueri</name>
    <dbReference type="NCBI Taxonomy" id="1437324"/>
    <lineage>
        <taxon>Bacteria</taxon>
        <taxon>Bacillati</taxon>
        <taxon>Bacillota</taxon>
        <taxon>Bacilli</taxon>
        <taxon>Bacillales</taxon>
        <taxon>Sporolactobacillaceae</taxon>
        <taxon>Pullulanibacillus</taxon>
    </lineage>
</organism>
<evidence type="ECO:0000313" key="3">
    <source>
        <dbReference type="Proteomes" id="UP000656813"/>
    </source>
</evidence>
<sequence>MNLIPESKQKNVSDLYQAALNGDKQARKVFTTFGRLLGEALQAFICSFEPEVIVFGGQISKSFDEFKLTFRQAIDNEDVKIDISNQALKSTFIGAYSLVK</sequence>
<dbReference type="InterPro" id="IPR000600">
    <property type="entry name" value="ROK"/>
</dbReference>
<keyword evidence="3" id="KW-1185">Reference proteome</keyword>
<reference evidence="2" key="2">
    <citation type="submission" date="2020-09" db="EMBL/GenBank/DDBJ databases">
        <authorList>
            <person name="Sun Q."/>
            <person name="Zhou Y."/>
        </authorList>
    </citation>
    <scope>NUCLEOTIDE SEQUENCE</scope>
    <source>
        <strain evidence="2">CGMCC 1.12777</strain>
    </source>
</reference>
<reference evidence="2" key="1">
    <citation type="journal article" date="2014" name="Int. J. Syst. Evol. Microbiol.">
        <title>Complete genome sequence of Corynebacterium casei LMG S-19264T (=DSM 44701T), isolated from a smear-ripened cheese.</title>
        <authorList>
            <consortium name="US DOE Joint Genome Institute (JGI-PGF)"/>
            <person name="Walter F."/>
            <person name="Albersmeier A."/>
            <person name="Kalinowski J."/>
            <person name="Ruckert C."/>
        </authorList>
    </citation>
    <scope>NUCLEOTIDE SEQUENCE</scope>
    <source>
        <strain evidence="2">CGMCC 1.12777</strain>
    </source>
</reference>
<proteinExistence type="inferred from homology"/>
<comment type="similarity">
    <text evidence="1">Belongs to the ROK (NagC/XylR) family.</text>
</comment>
<dbReference type="PANTHER" id="PTHR18964">
    <property type="entry name" value="ROK (REPRESSOR, ORF, KINASE) FAMILY"/>
    <property type="match status" value="1"/>
</dbReference>
<dbReference type="SUPFAM" id="SSF53067">
    <property type="entry name" value="Actin-like ATPase domain"/>
    <property type="match status" value="1"/>
</dbReference>
<protein>
    <recommendedName>
        <fullName evidence="4">ROK family protein</fullName>
    </recommendedName>
</protein>
<evidence type="ECO:0000313" key="2">
    <source>
        <dbReference type="EMBL" id="GGH79809.1"/>
    </source>
</evidence>
<name>A0A8J2ZUQ1_9BACL</name>
<dbReference type="Pfam" id="PF00480">
    <property type="entry name" value="ROK"/>
    <property type="match status" value="1"/>
</dbReference>
<dbReference type="Gene3D" id="3.30.420.40">
    <property type="match status" value="1"/>
</dbReference>
<comment type="caution">
    <text evidence="2">The sequence shown here is derived from an EMBL/GenBank/DDBJ whole genome shotgun (WGS) entry which is preliminary data.</text>
</comment>
<dbReference type="Proteomes" id="UP000656813">
    <property type="component" value="Unassembled WGS sequence"/>
</dbReference>